<accession>A0AAN8SE90</accession>
<dbReference type="EMBL" id="JAWJWE010000001">
    <property type="protein sequence ID" value="KAK6645077.1"/>
    <property type="molecule type" value="Genomic_DNA"/>
</dbReference>
<organism evidence="3 4">
    <name type="scientific">Polyplax serrata</name>
    <name type="common">Common mouse louse</name>
    <dbReference type="NCBI Taxonomy" id="468196"/>
    <lineage>
        <taxon>Eukaryota</taxon>
        <taxon>Metazoa</taxon>
        <taxon>Ecdysozoa</taxon>
        <taxon>Arthropoda</taxon>
        <taxon>Hexapoda</taxon>
        <taxon>Insecta</taxon>
        <taxon>Pterygota</taxon>
        <taxon>Neoptera</taxon>
        <taxon>Paraneoptera</taxon>
        <taxon>Psocodea</taxon>
        <taxon>Troctomorpha</taxon>
        <taxon>Phthiraptera</taxon>
        <taxon>Anoplura</taxon>
        <taxon>Polyplacidae</taxon>
        <taxon>Polyplax</taxon>
    </lineage>
</organism>
<feature type="compositionally biased region" description="Basic residues" evidence="1">
    <location>
        <begin position="521"/>
        <end position="544"/>
    </location>
</feature>
<dbReference type="GO" id="GO:0031514">
    <property type="term" value="C:motile cilium"/>
    <property type="evidence" value="ECO:0007669"/>
    <property type="project" value="TreeGrafter"/>
</dbReference>
<dbReference type="CDD" id="cd21085">
    <property type="entry name" value="WH_NTD_PHF10"/>
    <property type="match status" value="1"/>
</dbReference>
<gene>
    <name evidence="3" type="ORF">RUM43_001353</name>
</gene>
<keyword evidence="2" id="KW-0812">Transmembrane</keyword>
<dbReference type="InterPro" id="IPR055325">
    <property type="entry name" value="CF161"/>
</dbReference>
<dbReference type="Proteomes" id="UP001372834">
    <property type="component" value="Unassembled WGS sequence"/>
</dbReference>
<dbReference type="Pfam" id="PF24569">
    <property type="entry name" value="CFAP161"/>
    <property type="match status" value="2"/>
</dbReference>
<feature type="region of interest" description="Disordered" evidence="1">
    <location>
        <begin position="431"/>
        <end position="546"/>
    </location>
</feature>
<comment type="caution">
    <text evidence="3">The sequence shown here is derived from an EMBL/GenBank/DDBJ whole genome shotgun (WGS) entry which is preliminary data.</text>
</comment>
<evidence type="ECO:0000313" key="4">
    <source>
        <dbReference type="Proteomes" id="UP001372834"/>
    </source>
</evidence>
<keyword evidence="2" id="KW-1133">Transmembrane helix</keyword>
<dbReference type="PANTHER" id="PTHR24274:SF1">
    <property type="entry name" value="CILIA- AND FLAGELLA-ASSOCIATED PROTEIN 161"/>
    <property type="match status" value="1"/>
</dbReference>
<feature type="region of interest" description="Disordered" evidence="1">
    <location>
        <begin position="563"/>
        <end position="599"/>
    </location>
</feature>
<sequence length="1022" mass="115183">MSVQSSPKIDFRFLSYHLFTVIRLISFYFCDSLRILVMEGTNEDVESKQEGDKIEMDNWSECESSENFTSMERQNLQMPASDVLNIGQNRKFENVLLVQQEKPRISESDSIIRTALNSKIFSENSREVFNFSGGCDIKNMNIVTDERRVSDKFENKNMVAIGETKTFNVTDSKVISDLSDETLLSKGNQNILYPVTKKITNLPDGYTDSSHSSSSDLQMTVAPLVSSDKPHEKNDTSLCKNFEDAISGSQERRECDTLKFAVGNNESESTPIELHFTPKAREPISRTADLNTDIHNTVQSQNANDPHIHLATTKTYTDVPGETNFNKIEQNDVQHVDDHSVIEIHAHQQNNKPIVPEIVSEPTGEALAEIGHELDEPSSVSEKKQEIVQNSISLSITLPPNETLQEPVTGEAEGLPQQSIQEHTSELVLQTVPEPLPVVTPTPRKRGRPRKQVLPAPSPAVDASGNIIPGATPESVKAESKRSTRSERRQTKRKKLDEEVKKQPKENETPKRTKQSLKTPVQKKKPKKPVFVLKKRGPNQKKKHAEMENIQNFEEETRMSASEGLGGFSTKSGVSRDESQSSFLTEGHTKGHGNKKGRMEVMTDGCKPVTVQQLVEYHWPPPSSHGEKSEGLMIQEQITEYLGVKSFKRKYPTIKRRPVDMEERNYLQENGFVSENMCDMGLTAVFSADIMEIMYNDFPQKFEEYRKYAREKKAKEQRALRERQAAERADMDPLKEAVESAQNWNTEFNRTRSTMSHNVPHKTYNSKVLVGNWFYQNSFDEHKLAMYNKKKERKKLLVIGIRNLFENFLRYVPLSMSTKGLTYAPDIIAAPSNSVEPRRNGVVLSVTIDPTDVDNVQTIIDDLPLVGSPLRDPCARNTFLIESDEGKVEGEPVCYGDTIYLRLAEKTEIPLYAEIVVPNFGAPVGKCGFPTTKLRLGKSGDARFKVLHARPDLRQLTDGSPCPPFEKVVIAHAPNNAPLCVEANIWTLSFFSFECEISAQKKITPGKKVDPNTMWTFVVGSV</sequence>
<keyword evidence="2" id="KW-0472">Membrane</keyword>
<dbReference type="GO" id="GO:0060271">
    <property type="term" value="P:cilium assembly"/>
    <property type="evidence" value="ECO:0007669"/>
    <property type="project" value="TreeGrafter"/>
</dbReference>
<proteinExistence type="predicted"/>
<name>A0AAN8SE90_POLSC</name>
<evidence type="ECO:0000313" key="3">
    <source>
        <dbReference type="EMBL" id="KAK6645077.1"/>
    </source>
</evidence>
<reference evidence="3 4" key="1">
    <citation type="submission" date="2023-10" db="EMBL/GenBank/DDBJ databases">
        <title>Genomes of two closely related lineages of the louse Polyplax serrata with different host specificities.</title>
        <authorList>
            <person name="Martinu J."/>
            <person name="Tarabai H."/>
            <person name="Stefka J."/>
            <person name="Hypsa V."/>
        </authorList>
    </citation>
    <scope>NUCLEOTIDE SEQUENCE [LARGE SCALE GENOMIC DNA]</scope>
    <source>
        <strain evidence="3">HR10_N</strain>
    </source>
</reference>
<protein>
    <submittedName>
        <fullName evidence="3">Uncharacterized protein</fullName>
    </submittedName>
</protein>
<feature type="compositionally biased region" description="Basic and acidic residues" evidence="1">
    <location>
        <begin position="476"/>
        <end position="511"/>
    </location>
</feature>
<dbReference type="PANTHER" id="PTHR24274">
    <property type="entry name" value="CILIA- AND FLAGELLA-ASSOCIATED PROTEIN 161"/>
    <property type="match status" value="1"/>
</dbReference>
<evidence type="ECO:0000256" key="1">
    <source>
        <dbReference type="SAM" id="MobiDB-lite"/>
    </source>
</evidence>
<feature type="transmembrane region" description="Helical" evidence="2">
    <location>
        <begin position="12"/>
        <end position="29"/>
    </location>
</feature>
<evidence type="ECO:0000256" key="2">
    <source>
        <dbReference type="SAM" id="Phobius"/>
    </source>
</evidence>
<dbReference type="AlphaFoldDB" id="A0AAN8SE90"/>